<gene>
    <name evidence="1" type="ORF">C8D77_11673</name>
</gene>
<evidence type="ECO:0000313" key="1">
    <source>
        <dbReference type="EMBL" id="PWJ87497.1"/>
    </source>
</evidence>
<accession>A0A8E3B2C1</accession>
<evidence type="ECO:0000313" key="2">
    <source>
        <dbReference type="Proteomes" id="UP000245631"/>
    </source>
</evidence>
<name>A0A8E3B2C1_RHILI</name>
<dbReference type="AlphaFoldDB" id="A0A8E3B2C1"/>
<protein>
    <submittedName>
        <fullName evidence="1">Uncharacterized protein</fullName>
    </submittedName>
</protein>
<dbReference type="EMBL" id="QGGH01000016">
    <property type="protein sequence ID" value="PWJ87497.1"/>
    <property type="molecule type" value="Genomic_DNA"/>
</dbReference>
<organism evidence="1 2">
    <name type="scientific">Rhizobium loti</name>
    <name type="common">Mesorhizobium loti</name>
    <dbReference type="NCBI Taxonomy" id="381"/>
    <lineage>
        <taxon>Bacteria</taxon>
        <taxon>Pseudomonadati</taxon>
        <taxon>Pseudomonadota</taxon>
        <taxon>Alphaproteobacteria</taxon>
        <taxon>Hyphomicrobiales</taxon>
        <taxon>Phyllobacteriaceae</taxon>
        <taxon>Mesorhizobium</taxon>
    </lineage>
</organism>
<comment type="caution">
    <text evidence="1">The sequence shown here is derived from an EMBL/GenBank/DDBJ whole genome shotgun (WGS) entry which is preliminary data.</text>
</comment>
<proteinExistence type="predicted"/>
<reference evidence="1 2" key="1">
    <citation type="submission" date="2018-05" db="EMBL/GenBank/DDBJ databases">
        <title>Genomic Encyclopedia of Type Strains, Phase IV (KMG-IV): sequencing the most valuable type-strain genomes for metagenomic binning, comparative biology and taxonomic classification.</title>
        <authorList>
            <person name="Goeker M."/>
        </authorList>
    </citation>
    <scope>NUCLEOTIDE SEQUENCE [LARGE SCALE GENOMIC DNA]</scope>
    <source>
        <strain evidence="1 2">DSM 2626</strain>
    </source>
</reference>
<sequence>MTGSSVPSSGRDRPTANPGPKFDRARCLIWSSSNVDRLDHGIVAICVIFLSCLIVDLAAPADGHDVEGLALHGDLAVPGERSRRHDIGLEGRSRRCCPLPRRCAAVPVHRIEVVSLSELAILPATKLGVLVTLNKATAAMERAAREAESVEAGGKLRPRVQICRVRELLKGRKPTLPPVYDIISAAAARQVAAAVANATGNTGSAVLQIFHRRQRTESHERSVADTCEQAVCDIAIIHLLAQLPTWP</sequence>
<dbReference type="Proteomes" id="UP000245631">
    <property type="component" value="Unassembled WGS sequence"/>
</dbReference>